<protein>
    <submittedName>
        <fullName evidence="2">Uncharacterized protein</fullName>
    </submittedName>
</protein>
<dbReference type="AlphaFoldDB" id="A0ABD2BC35"/>
<organism evidence="2 3">
    <name type="scientific">Vespula maculifrons</name>
    <name type="common">Eastern yellow jacket</name>
    <name type="synonym">Wasp</name>
    <dbReference type="NCBI Taxonomy" id="7453"/>
    <lineage>
        <taxon>Eukaryota</taxon>
        <taxon>Metazoa</taxon>
        <taxon>Ecdysozoa</taxon>
        <taxon>Arthropoda</taxon>
        <taxon>Hexapoda</taxon>
        <taxon>Insecta</taxon>
        <taxon>Pterygota</taxon>
        <taxon>Neoptera</taxon>
        <taxon>Endopterygota</taxon>
        <taxon>Hymenoptera</taxon>
        <taxon>Apocrita</taxon>
        <taxon>Aculeata</taxon>
        <taxon>Vespoidea</taxon>
        <taxon>Vespidae</taxon>
        <taxon>Vespinae</taxon>
        <taxon>Vespula</taxon>
    </lineage>
</organism>
<feature type="compositionally biased region" description="Basic and acidic residues" evidence="1">
    <location>
        <begin position="13"/>
        <end position="26"/>
    </location>
</feature>
<sequence length="85" mass="9556">MGEKGVSRWVEGGSREKRRRDAETPRRGCRAPSVLDSSGPMTAMFVGRNGNIYYGDDDDDNIGDRIVDTQAELSFRVIKYINETI</sequence>
<keyword evidence="3" id="KW-1185">Reference proteome</keyword>
<accession>A0ABD2BC35</accession>
<evidence type="ECO:0000313" key="3">
    <source>
        <dbReference type="Proteomes" id="UP001607303"/>
    </source>
</evidence>
<dbReference type="EMBL" id="JAYRBN010000091">
    <property type="protein sequence ID" value="KAL2730302.1"/>
    <property type="molecule type" value="Genomic_DNA"/>
</dbReference>
<feature type="region of interest" description="Disordered" evidence="1">
    <location>
        <begin position="1"/>
        <end position="35"/>
    </location>
</feature>
<evidence type="ECO:0000313" key="2">
    <source>
        <dbReference type="EMBL" id="KAL2730302.1"/>
    </source>
</evidence>
<proteinExistence type="predicted"/>
<gene>
    <name evidence="2" type="ORF">V1477_016113</name>
</gene>
<comment type="caution">
    <text evidence="2">The sequence shown here is derived from an EMBL/GenBank/DDBJ whole genome shotgun (WGS) entry which is preliminary data.</text>
</comment>
<reference evidence="2 3" key="1">
    <citation type="journal article" date="2024" name="Ann. Entomol. Soc. Am.">
        <title>Genomic analyses of the southern and eastern yellowjacket wasps (Hymenoptera: Vespidae) reveal evolutionary signatures of social life.</title>
        <authorList>
            <person name="Catto M.A."/>
            <person name="Caine P.B."/>
            <person name="Orr S.E."/>
            <person name="Hunt B.G."/>
            <person name="Goodisman M.A.D."/>
        </authorList>
    </citation>
    <scope>NUCLEOTIDE SEQUENCE [LARGE SCALE GENOMIC DNA]</scope>
    <source>
        <strain evidence="2">232</strain>
        <tissue evidence="2">Head and thorax</tissue>
    </source>
</reference>
<evidence type="ECO:0000256" key="1">
    <source>
        <dbReference type="SAM" id="MobiDB-lite"/>
    </source>
</evidence>
<dbReference type="Proteomes" id="UP001607303">
    <property type="component" value="Unassembled WGS sequence"/>
</dbReference>
<name>A0ABD2BC35_VESMC</name>